<evidence type="ECO:0000259" key="2">
    <source>
        <dbReference type="Pfam" id="PF02805"/>
    </source>
</evidence>
<evidence type="ECO:0000256" key="1">
    <source>
        <dbReference type="ARBA" id="ARBA00023159"/>
    </source>
</evidence>
<evidence type="ECO:0000313" key="4">
    <source>
        <dbReference type="Proteomes" id="UP000595197"/>
    </source>
</evidence>
<keyword evidence="1" id="KW-0010">Activator</keyword>
<dbReference type="Proteomes" id="UP000595197">
    <property type="component" value="Chromosome"/>
</dbReference>
<organism evidence="3 4">
    <name type="scientific">Skermanella cutis</name>
    <dbReference type="NCBI Taxonomy" id="2775420"/>
    <lineage>
        <taxon>Bacteria</taxon>
        <taxon>Pseudomonadati</taxon>
        <taxon>Pseudomonadota</taxon>
        <taxon>Alphaproteobacteria</taxon>
        <taxon>Rhodospirillales</taxon>
        <taxon>Azospirillaceae</taxon>
        <taxon>Skermanella</taxon>
    </lineage>
</organism>
<dbReference type="InterPro" id="IPR035451">
    <property type="entry name" value="Ada-like_dom_sf"/>
</dbReference>
<protein>
    <recommendedName>
        <fullName evidence="2">Ada DNA repair metal-binding domain-containing protein</fullName>
    </recommendedName>
</protein>
<gene>
    <name evidence="3" type="ORF">IGS68_11380</name>
</gene>
<feature type="domain" description="Ada DNA repair metal-binding" evidence="2">
    <location>
        <begin position="19"/>
        <end position="81"/>
    </location>
</feature>
<dbReference type="EMBL" id="CP067420">
    <property type="protein sequence ID" value="QQP91759.1"/>
    <property type="molecule type" value="Genomic_DNA"/>
</dbReference>
<dbReference type="Pfam" id="PF02805">
    <property type="entry name" value="Ada_Zn_binding"/>
    <property type="match status" value="1"/>
</dbReference>
<reference evidence="3" key="1">
    <citation type="submission" date="2021-02" db="EMBL/GenBank/DDBJ databases">
        <title>Skermanella TT6 skin isolate.</title>
        <authorList>
            <person name="Lee K."/>
            <person name="Ganzorig M."/>
        </authorList>
    </citation>
    <scope>NUCLEOTIDE SEQUENCE</scope>
    <source>
        <strain evidence="3">TT6</strain>
    </source>
</reference>
<dbReference type="SUPFAM" id="SSF57884">
    <property type="entry name" value="Ada DNA repair protein, N-terminal domain (N-Ada 10)"/>
    <property type="match status" value="1"/>
</dbReference>
<dbReference type="Gene3D" id="3.40.10.10">
    <property type="entry name" value="DNA Methylphosphotriester Repair Domain"/>
    <property type="match status" value="1"/>
</dbReference>
<dbReference type="InterPro" id="IPR004026">
    <property type="entry name" value="Ada_DNA_repair_Zn-bd"/>
</dbReference>
<dbReference type="RefSeq" id="WP_201080008.1">
    <property type="nucleotide sequence ID" value="NZ_CP067420.1"/>
</dbReference>
<name>A0ABX7BC90_9PROT</name>
<evidence type="ECO:0000313" key="3">
    <source>
        <dbReference type="EMBL" id="QQP91759.1"/>
    </source>
</evidence>
<accession>A0ABX7BC90</accession>
<sequence length="92" mass="9803">MPAPDANAALPRDPEADLRWASLLARDRSADGTFVYAVRTTGVFCRPSCPSRRPKQENVVFFASGTEAEAAGYRACLRCRPPAMAGHAPPGG</sequence>
<proteinExistence type="predicted"/>
<keyword evidence="4" id="KW-1185">Reference proteome</keyword>